<feature type="compositionally biased region" description="Polar residues" evidence="1">
    <location>
        <begin position="133"/>
        <end position="157"/>
    </location>
</feature>
<evidence type="ECO:0000313" key="3">
    <source>
        <dbReference type="Proteomes" id="UP000193017"/>
    </source>
</evidence>
<feature type="region of interest" description="Disordered" evidence="1">
    <location>
        <begin position="131"/>
        <end position="157"/>
    </location>
</feature>
<keyword evidence="3" id="KW-1185">Reference proteome</keyword>
<dbReference type="OrthoDB" id="7868047at2"/>
<organism evidence="2 3">
    <name type="scientific">Paracoccus contaminans</name>
    <dbReference type="NCBI Taxonomy" id="1945662"/>
    <lineage>
        <taxon>Bacteria</taxon>
        <taxon>Pseudomonadati</taxon>
        <taxon>Pseudomonadota</taxon>
        <taxon>Alphaproteobacteria</taxon>
        <taxon>Rhodobacterales</taxon>
        <taxon>Paracoccaceae</taxon>
        <taxon>Paracoccus</taxon>
    </lineage>
</organism>
<dbReference type="AlphaFoldDB" id="A0A1W6D0F0"/>
<protein>
    <submittedName>
        <fullName evidence="2">Phasin</fullName>
    </submittedName>
</protein>
<accession>A0A1W6D0F0</accession>
<dbReference type="Proteomes" id="UP000193017">
    <property type="component" value="Chromosome"/>
</dbReference>
<gene>
    <name evidence="2" type="ORF">B0A89_00345</name>
</gene>
<dbReference type="KEGG" id="pcon:B0A89_00345"/>
<name>A0A1W6D0F0_9RHOB</name>
<proteinExistence type="predicted"/>
<sequence length="157" mass="16970">MAKAPDFTKGFQDMMQNLPMDTSSLTEAFKSQSQLGERMSRVALHAAERSTEVSAAWAKDTIARMAELATSKEQPADYAKAMSDFASAAAELAAEHMSAYAEIAKKVQMETVDLLMNAGKDVQGDMQRMAENASANVQKATRQVQDAASNLTNKTQG</sequence>
<reference evidence="2 3" key="1">
    <citation type="submission" date="2017-03" db="EMBL/GenBank/DDBJ databases">
        <title>Genome sequence of Paracoccus contaminans isolated from a water microcosm.</title>
        <authorList>
            <person name="Aurass P."/>
            <person name="Karste S."/>
            <person name="Trost E."/>
            <person name="Glaeser S.P."/>
            <person name="Kaempfer P."/>
            <person name="Flieger A."/>
        </authorList>
    </citation>
    <scope>NUCLEOTIDE SEQUENCE [LARGE SCALE GENOMIC DNA]</scope>
    <source>
        <strain evidence="3">RKI 16-01929T\LMG 29738T\CCM 8701T\CIP 111112T</strain>
    </source>
</reference>
<dbReference type="STRING" id="1945662.B0A89_00345"/>
<evidence type="ECO:0000256" key="1">
    <source>
        <dbReference type="SAM" id="MobiDB-lite"/>
    </source>
</evidence>
<dbReference type="EMBL" id="CP020612">
    <property type="protein sequence ID" value="ARJ70592.1"/>
    <property type="molecule type" value="Genomic_DNA"/>
</dbReference>
<evidence type="ECO:0000313" key="2">
    <source>
        <dbReference type="EMBL" id="ARJ70592.1"/>
    </source>
</evidence>
<dbReference type="RefSeq" id="WP_085378648.1">
    <property type="nucleotide sequence ID" value="NZ_CP020612.1"/>
</dbReference>